<keyword evidence="2" id="KW-1185">Reference proteome</keyword>
<gene>
    <name evidence="1" type="ORF">KABA2_01S06424</name>
</gene>
<comment type="caution">
    <text evidence="1">The sequence shown here is derived from an EMBL/GenBank/DDBJ whole genome shotgun (WGS) entry which is preliminary data.</text>
</comment>
<sequence>MSNLIINLNDLQKLRQYNDINHNNNRIQYSTIDPIRCRVLTQIEELEFMDPKTTSLANFYMCNIKIKNIPIFVDIFNKQPQDVSIVVKIDENVYDSVFRKGTVSVQRGDLCEMTLVTWSPQENCDSTTDLWEVVDMKFLTLKDVETLHNFLLSDNGRQFLEISNPVQNIT</sequence>
<protein>
    <submittedName>
        <fullName evidence="1">Uncharacterized protein</fullName>
    </submittedName>
</protein>
<evidence type="ECO:0000313" key="1">
    <source>
        <dbReference type="EMBL" id="CAB4252118.1"/>
    </source>
</evidence>
<reference evidence="1 2" key="1">
    <citation type="submission" date="2020-05" db="EMBL/GenBank/DDBJ databases">
        <authorList>
            <person name="Casaregola S."/>
            <person name="Devillers H."/>
            <person name="Grondin C."/>
        </authorList>
    </citation>
    <scope>NUCLEOTIDE SEQUENCE [LARGE SCALE GENOMIC DNA]</scope>
    <source>
        <strain evidence="1 2">CLIB 1767</strain>
    </source>
</reference>
<dbReference type="AlphaFoldDB" id="A0A8H2VBB5"/>
<dbReference type="EMBL" id="CAEFZW010000001">
    <property type="protein sequence ID" value="CAB4252118.1"/>
    <property type="molecule type" value="Genomic_DNA"/>
</dbReference>
<proteinExistence type="predicted"/>
<dbReference type="Proteomes" id="UP000644660">
    <property type="component" value="Unassembled WGS sequence"/>
</dbReference>
<dbReference type="OrthoDB" id="4067568at2759"/>
<organism evidence="1 2">
    <name type="scientific">Maudiozyma barnettii</name>
    <dbReference type="NCBI Taxonomy" id="61262"/>
    <lineage>
        <taxon>Eukaryota</taxon>
        <taxon>Fungi</taxon>
        <taxon>Dikarya</taxon>
        <taxon>Ascomycota</taxon>
        <taxon>Saccharomycotina</taxon>
        <taxon>Saccharomycetes</taxon>
        <taxon>Saccharomycetales</taxon>
        <taxon>Saccharomycetaceae</taxon>
        <taxon>Maudiozyma</taxon>
    </lineage>
</organism>
<dbReference type="GeneID" id="64855240"/>
<name>A0A8H2VBB5_9SACH</name>
<evidence type="ECO:0000313" key="2">
    <source>
        <dbReference type="Proteomes" id="UP000644660"/>
    </source>
</evidence>
<accession>A0A8H2VBB5</accession>
<dbReference type="RefSeq" id="XP_041404157.1">
    <property type="nucleotide sequence ID" value="XM_041548223.1"/>
</dbReference>